<feature type="region of interest" description="Disordered" evidence="1">
    <location>
        <begin position="202"/>
        <end position="231"/>
    </location>
</feature>
<evidence type="ECO:0000256" key="1">
    <source>
        <dbReference type="SAM" id="MobiDB-lite"/>
    </source>
</evidence>
<evidence type="ECO:0000313" key="4">
    <source>
        <dbReference type="Proteomes" id="UP001164746"/>
    </source>
</evidence>
<evidence type="ECO:0000256" key="2">
    <source>
        <dbReference type="SAM" id="Phobius"/>
    </source>
</evidence>
<dbReference type="EMBL" id="CP111021">
    <property type="protein sequence ID" value="WAR16498.1"/>
    <property type="molecule type" value="Genomic_DNA"/>
</dbReference>
<dbReference type="CDD" id="cd12087">
    <property type="entry name" value="TM_EGFR-like"/>
    <property type="match status" value="1"/>
</dbReference>
<protein>
    <submittedName>
        <fullName evidence="3">Uncharacterized protein</fullName>
    </submittedName>
</protein>
<keyword evidence="2" id="KW-0812">Transmembrane</keyword>
<organism evidence="3 4">
    <name type="scientific">Mya arenaria</name>
    <name type="common">Soft-shell clam</name>
    <dbReference type="NCBI Taxonomy" id="6604"/>
    <lineage>
        <taxon>Eukaryota</taxon>
        <taxon>Metazoa</taxon>
        <taxon>Spiralia</taxon>
        <taxon>Lophotrochozoa</taxon>
        <taxon>Mollusca</taxon>
        <taxon>Bivalvia</taxon>
        <taxon>Autobranchia</taxon>
        <taxon>Heteroconchia</taxon>
        <taxon>Euheterodonta</taxon>
        <taxon>Imparidentia</taxon>
        <taxon>Neoheterodontei</taxon>
        <taxon>Myida</taxon>
        <taxon>Myoidea</taxon>
        <taxon>Myidae</taxon>
        <taxon>Mya</taxon>
    </lineage>
</organism>
<evidence type="ECO:0000313" key="3">
    <source>
        <dbReference type="EMBL" id="WAR16498.1"/>
    </source>
</evidence>
<feature type="compositionally biased region" description="Basic and acidic residues" evidence="1">
    <location>
        <begin position="202"/>
        <end position="212"/>
    </location>
</feature>
<reference evidence="3" key="1">
    <citation type="submission" date="2022-11" db="EMBL/GenBank/DDBJ databases">
        <title>Centuries of genome instability and evolution in soft-shell clam transmissible cancer (bioRxiv).</title>
        <authorList>
            <person name="Hart S.F.M."/>
            <person name="Yonemitsu M.A."/>
            <person name="Giersch R.M."/>
            <person name="Beal B.F."/>
            <person name="Arriagada G."/>
            <person name="Davis B.W."/>
            <person name="Ostrander E.A."/>
            <person name="Goff S.P."/>
            <person name="Metzger M.J."/>
        </authorList>
    </citation>
    <scope>NUCLEOTIDE SEQUENCE</scope>
    <source>
        <strain evidence="3">MELC-2E11</strain>
        <tissue evidence="3">Siphon/mantle</tissue>
    </source>
</reference>
<dbReference type="Proteomes" id="UP001164746">
    <property type="component" value="Chromosome 10"/>
</dbReference>
<sequence>MTHSVLVYVALMDHIQDTAGSAFHVDRIVMKDVTHQRENVMHVKMGIGDRSVTFHVHRITNDECNVCKEEFWGSDCLNNCSTHCKQGNDSMSTCEINSGNCKHGCLPESHGLQCSLLCDKHCLASEGGALECNQMDGHCTLGCGNGYKQTNTGCIDDQMNQNGGAGHGTSGSVIGGAVGGVFGLLTVALIIGLLIIVRRRRQDSTDGPKTDAAESPTTSTNDNNLDRPSDSKLVVTRTSKEQRKTNQLIQSAGKTKDLENNAKCKTPVEDASKDILQDKDTDDVYYNLNKVAAKDLEAFVAAKDKSYYLEEFKV</sequence>
<keyword evidence="4" id="KW-1185">Reference proteome</keyword>
<keyword evidence="2" id="KW-1133">Transmembrane helix</keyword>
<name>A0ABY7F2T7_MYAAR</name>
<proteinExistence type="predicted"/>
<keyword evidence="2" id="KW-0472">Membrane</keyword>
<gene>
    <name evidence="3" type="ORF">MAR_031092</name>
</gene>
<feature type="transmembrane region" description="Helical" evidence="2">
    <location>
        <begin position="173"/>
        <end position="197"/>
    </location>
</feature>
<accession>A0ABY7F2T7</accession>